<dbReference type="Pfam" id="PF00464">
    <property type="entry name" value="SHMT"/>
    <property type="match status" value="1"/>
</dbReference>
<feature type="domain" description="Serine hydroxymethyltransferase-like" evidence="10">
    <location>
        <begin position="20"/>
        <end position="411"/>
    </location>
</feature>
<dbReference type="OrthoDB" id="10265628at2759"/>
<keyword evidence="5 9" id="KW-0554">One-carbon metabolism</keyword>
<gene>
    <name evidence="11" type="ORF">AMAG_04733</name>
</gene>
<keyword evidence="7 8" id="KW-0663">Pyridoxal phosphate</keyword>
<dbReference type="NCBIfam" id="NF000586">
    <property type="entry name" value="PRK00011.1"/>
    <property type="match status" value="1"/>
</dbReference>
<dbReference type="GO" id="GO:0019264">
    <property type="term" value="P:glycine biosynthetic process from serine"/>
    <property type="evidence" value="ECO:0007669"/>
    <property type="project" value="InterPro"/>
</dbReference>
<dbReference type="InterPro" id="IPR049943">
    <property type="entry name" value="Ser_HO-MeTrfase-like"/>
</dbReference>
<dbReference type="GO" id="GO:0005739">
    <property type="term" value="C:mitochondrion"/>
    <property type="evidence" value="ECO:0007669"/>
    <property type="project" value="TreeGrafter"/>
</dbReference>
<dbReference type="SUPFAM" id="SSF53383">
    <property type="entry name" value="PLP-dependent transferases"/>
    <property type="match status" value="1"/>
</dbReference>
<comment type="catalytic activity">
    <reaction evidence="1 9">
        <text>(6R)-5,10-methylene-5,6,7,8-tetrahydrofolate + glycine + H2O = (6S)-5,6,7,8-tetrahydrofolate + L-serine</text>
        <dbReference type="Rhea" id="RHEA:15481"/>
        <dbReference type="ChEBI" id="CHEBI:15377"/>
        <dbReference type="ChEBI" id="CHEBI:15636"/>
        <dbReference type="ChEBI" id="CHEBI:33384"/>
        <dbReference type="ChEBI" id="CHEBI:57305"/>
        <dbReference type="ChEBI" id="CHEBI:57453"/>
        <dbReference type="EC" id="2.1.2.1"/>
    </reaction>
</comment>
<evidence type="ECO:0000256" key="5">
    <source>
        <dbReference type="ARBA" id="ARBA00022563"/>
    </source>
</evidence>
<dbReference type="PROSITE" id="PS00096">
    <property type="entry name" value="SHMT"/>
    <property type="match status" value="1"/>
</dbReference>
<organism evidence="11 12">
    <name type="scientific">Allomyces macrogynus (strain ATCC 38327)</name>
    <name type="common">Allomyces javanicus var. macrogynus</name>
    <dbReference type="NCBI Taxonomy" id="578462"/>
    <lineage>
        <taxon>Eukaryota</taxon>
        <taxon>Fungi</taxon>
        <taxon>Fungi incertae sedis</taxon>
        <taxon>Blastocladiomycota</taxon>
        <taxon>Blastocladiomycetes</taxon>
        <taxon>Blastocladiales</taxon>
        <taxon>Blastocladiaceae</taxon>
        <taxon>Allomyces</taxon>
    </lineage>
</organism>
<comment type="pathway">
    <text evidence="3 9">One-carbon metabolism; tetrahydrofolate interconversion.</text>
</comment>
<dbReference type="HAMAP" id="MF_00051">
    <property type="entry name" value="SHMT"/>
    <property type="match status" value="1"/>
</dbReference>
<sequence>MSTPSAKPVDSWNACLNTSLEQEDPEMFRLVELEKYRQYSCLELIASENFTSQAVMEANGSPLTNKYSEGLPGARYYGGNEYIDQVENLCRTRALAAFELDPAVWGVNVQPYSGSTANFSALTAMLAPHDRIMGLDLPSGGHLTHGYQTAKKKISSSAIYFESLPYQVDMKTGVIDYDRLEQNAALFRPKLVICGASAYARDWDYERLRKVADQHGAFLMADIAHISGLIAAHEQKSPFELADVVTTTTHKTLRGPRAGLIFFRKVNRDGTPTDLESRVNMAVFPSNQGGPHNNTIAAVAVALKQVATPAFRQYAQQVRKNAAALANALTAKGYKMVTGGTDNHLVLWDLRPVKLTGSKLEKICDLVNITLNKNAVHGDTSALSPGGVRVGAPALTSRSFKEADFVQVAEFLHRAVLIALKIQDAAGSKMMKVFSDAVDKGAAAEDIKILKKEIEAFARSFPMPGFNPATIKYKEEH</sequence>
<dbReference type="GO" id="GO:0030170">
    <property type="term" value="F:pyridoxal phosphate binding"/>
    <property type="evidence" value="ECO:0007669"/>
    <property type="project" value="InterPro"/>
</dbReference>
<dbReference type="InterPro" id="IPR015422">
    <property type="entry name" value="PyrdxlP-dep_Trfase_small"/>
</dbReference>
<dbReference type="PIRSF" id="PIRSF000412">
    <property type="entry name" value="SHMT"/>
    <property type="match status" value="1"/>
</dbReference>
<dbReference type="Gene3D" id="3.40.640.10">
    <property type="entry name" value="Type I PLP-dependent aspartate aminotransferase-like (Major domain)"/>
    <property type="match status" value="1"/>
</dbReference>
<dbReference type="GO" id="GO:0035999">
    <property type="term" value="P:tetrahydrofolate interconversion"/>
    <property type="evidence" value="ECO:0007669"/>
    <property type="project" value="UniProtKB-UniPathway"/>
</dbReference>
<name>A0A0L0S5R9_ALLM3</name>
<dbReference type="EMBL" id="GG745332">
    <property type="protein sequence ID" value="KNE57888.1"/>
    <property type="molecule type" value="Genomic_DNA"/>
</dbReference>
<keyword evidence="6 9" id="KW-0808">Transferase</keyword>
<dbReference type="EC" id="2.1.2.1" evidence="9"/>
<evidence type="ECO:0000256" key="2">
    <source>
        <dbReference type="ARBA" id="ARBA00001933"/>
    </source>
</evidence>
<dbReference type="Proteomes" id="UP000054350">
    <property type="component" value="Unassembled WGS sequence"/>
</dbReference>
<dbReference type="UniPathway" id="UPA00193"/>
<dbReference type="FunFam" id="3.40.640.10:FF:000050">
    <property type="entry name" value="Serine hydroxymethyltransferase"/>
    <property type="match status" value="1"/>
</dbReference>
<comment type="similarity">
    <text evidence="4 9">Belongs to the SHMT family.</text>
</comment>
<feature type="modified residue" description="N6-(pyridoxal phosphate)lysine" evidence="8">
    <location>
        <position position="251"/>
    </location>
</feature>
<evidence type="ECO:0000313" key="11">
    <source>
        <dbReference type="EMBL" id="KNE57888.1"/>
    </source>
</evidence>
<dbReference type="OMA" id="VTNRNAI"/>
<dbReference type="GO" id="GO:0004372">
    <property type="term" value="F:glycine hydroxymethyltransferase activity"/>
    <property type="evidence" value="ECO:0007669"/>
    <property type="project" value="UniProtKB-EC"/>
</dbReference>
<comment type="cofactor">
    <cofactor evidence="2 8 9">
        <name>pyridoxal 5'-phosphate</name>
        <dbReference type="ChEBI" id="CHEBI:597326"/>
    </cofactor>
</comment>
<evidence type="ECO:0000256" key="3">
    <source>
        <dbReference type="ARBA" id="ARBA00004777"/>
    </source>
</evidence>
<comment type="function">
    <text evidence="9">Interconversion of serine and glycine.</text>
</comment>
<dbReference type="PANTHER" id="PTHR11680:SF35">
    <property type="entry name" value="SERINE HYDROXYMETHYLTRANSFERASE 1"/>
    <property type="match status" value="1"/>
</dbReference>
<dbReference type="InterPro" id="IPR015424">
    <property type="entry name" value="PyrdxlP-dep_Trfase"/>
</dbReference>
<evidence type="ECO:0000256" key="9">
    <source>
        <dbReference type="RuleBase" id="RU000585"/>
    </source>
</evidence>
<protein>
    <recommendedName>
        <fullName evidence="9">Serine hydroxymethyltransferase</fullName>
        <ecNumber evidence="9">2.1.2.1</ecNumber>
    </recommendedName>
</protein>
<dbReference type="VEuPathDB" id="FungiDB:AMAG_04733"/>
<reference evidence="12" key="2">
    <citation type="submission" date="2009-11" db="EMBL/GenBank/DDBJ databases">
        <title>The Genome Sequence of Allomyces macrogynus strain ATCC 38327.</title>
        <authorList>
            <consortium name="The Broad Institute Genome Sequencing Platform"/>
            <person name="Russ C."/>
            <person name="Cuomo C."/>
            <person name="Shea T."/>
            <person name="Young S.K."/>
            <person name="Zeng Q."/>
            <person name="Koehrsen M."/>
            <person name="Haas B."/>
            <person name="Borodovsky M."/>
            <person name="Guigo R."/>
            <person name="Alvarado L."/>
            <person name="Berlin A."/>
            <person name="Borenstein D."/>
            <person name="Chen Z."/>
            <person name="Engels R."/>
            <person name="Freedman E."/>
            <person name="Gellesch M."/>
            <person name="Goldberg J."/>
            <person name="Griggs A."/>
            <person name="Gujja S."/>
            <person name="Heiman D."/>
            <person name="Hepburn T."/>
            <person name="Howarth C."/>
            <person name="Jen D."/>
            <person name="Larson L."/>
            <person name="Lewis B."/>
            <person name="Mehta T."/>
            <person name="Park D."/>
            <person name="Pearson M."/>
            <person name="Roberts A."/>
            <person name="Saif S."/>
            <person name="Shenoy N."/>
            <person name="Sisk P."/>
            <person name="Stolte C."/>
            <person name="Sykes S."/>
            <person name="Walk T."/>
            <person name="White J."/>
            <person name="Yandava C."/>
            <person name="Burger G."/>
            <person name="Gray M.W."/>
            <person name="Holland P.W.H."/>
            <person name="King N."/>
            <person name="Lang F.B.F."/>
            <person name="Roger A.J."/>
            <person name="Ruiz-Trillo I."/>
            <person name="Lander E."/>
            <person name="Nusbaum C."/>
        </authorList>
    </citation>
    <scope>NUCLEOTIDE SEQUENCE [LARGE SCALE GENOMIC DNA]</scope>
    <source>
        <strain evidence="12">ATCC 38327</strain>
    </source>
</reference>
<evidence type="ECO:0000256" key="7">
    <source>
        <dbReference type="ARBA" id="ARBA00022898"/>
    </source>
</evidence>
<dbReference type="InterPro" id="IPR019798">
    <property type="entry name" value="Ser_HO-MeTrfase_PLP_BS"/>
</dbReference>
<dbReference type="PANTHER" id="PTHR11680">
    <property type="entry name" value="SERINE HYDROXYMETHYLTRANSFERASE"/>
    <property type="match status" value="1"/>
</dbReference>
<evidence type="ECO:0000256" key="6">
    <source>
        <dbReference type="ARBA" id="ARBA00022679"/>
    </source>
</evidence>
<evidence type="ECO:0000256" key="8">
    <source>
        <dbReference type="PIRSR" id="PIRSR000412-50"/>
    </source>
</evidence>
<reference evidence="11 12" key="1">
    <citation type="submission" date="2009-11" db="EMBL/GenBank/DDBJ databases">
        <title>Annotation of Allomyces macrogynus ATCC 38327.</title>
        <authorList>
            <consortium name="The Broad Institute Genome Sequencing Platform"/>
            <person name="Russ C."/>
            <person name="Cuomo C."/>
            <person name="Burger G."/>
            <person name="Gray M.W."/>
            <person name="Holland P.W.H."/>
            <person name="King N."/>
            <person name="Lang F.B.F."/>
            <person name="Roger A.J."/>
            <person name="Ruiz-Trillo I."/>
            <person name="Young S.K."/>
            <person name="Zeng Q."/>
            <person name="Gargeya S."/>
            <person name="Fitzgerald M."/>
            <person name="Haas B."/>
            <person name="Abouelleil A."/>
            <person name="Alvarado L."/>
            <person name="Arachchi H.M."/>
            <person name="Berlin A."/>
            <person name="Chapman S.B."/>
            <person name="Gearin G."/>
            <person name="Goldberg J."/>
            <person name="Griggs A."/>
            <person name="Gujja S."/>
            <person name="Hansen M."/>
            <person name="Heiman D."/>
            <person name="Howarth C."/>
            <person name="Larimer J."/>
            <person name="Lui A."/>
            <person name="MacDonald P.J.P."/>
            <person name="McCowen C."/>
            <person name="Montmayeur A."/>
            <person name="Murphy C."/>
            <person name="Neiman D."/>
            <person name="Pearson M."/>
            <person name="Priest M."/>
            <person name="Roberts A."/>
            <person name="Saif S."/>
            <person name="Shea T."/>
            <person name="Sisk P."/>
            <person name="Stolte C."/>
            <person name="Sykes S."/>
            <person name="Wortman J."/>
            <person name="Nusbaum C."/>
            <person name="Birren B."/>
        </authorList>
    </citation>
    <scope>NUCLEOTIDE SEQUENCE [LARGE SCALE GENOMIC DNA]</scope>
    <source>
        <strain evidence="11 12">ATCC 38327</strain>
    </source>
</reference>
<evidence type="ECO:0000256" key="4">
    <source>
        <dbReference type="ARBA" id="ARBA00006376"/>
    </source>
</evidence>
<dbReference type="Gene3D" id="3.90.1150.10">
    <property type="entry name" value="Aspartate Aminotransferase, domain 1"/>
    <property type="match status" value="1"/>
</dbReference>
<evidence type="ECO:0000256" key="1">
    <source>
        <dbReference type="ARBA" id="ARBA00001528"/>
    </source>
</evidence>
<dbReference type="InterPro" id="IPR001085">
    <property type="entry name" value="Ser_HO-MeTrfase"/>
</dbReference>
<proteinExistence type="inferred from homology"/>
<evidence type="ECO:0000313" key="12">
    <source>
        <dbReference type="Proteomes" id="UP000054350"/>
    </source>
</evidence>
<dbReference type="InterPro" id="IPR039429">
    <property type="entry name" value="SHMT-like_dom"/>
</dbReference>
<accession>A0A0L0S5R9</accession>
<dbReference type="InterPro" id="IPR015421">
    <property type="entry name" value="PyrdxlP-dep_Trfase_major"/>
</dbReference>
<keyword evidence="12" id="KW-1185">Reference proteome</keyword>
<dbReference type="CDD" id="cd00378">
    <property type="entry name" value="SHMT"/>
    <property type="match status" value="1"/>
</dbReference>
<dbReference type="AlphaFoldDB" id="A0A0L0S5R9"/>
<dbReference type="STRING" id="578462.A0A0L0S5R9"/>
<dbReference type="eggNOG" id="KOG2467">
    <property type="taxonomic scope" value="Eukaryota"/>
</dbReference>
<evidence type="ECO:0000259" key="10">
    <source>
        <dbReference type="Pfam" id="PF00464"/>
    </source>
</evidence>